<feature type="region of interest" description="Disordered" evidence="1">
    <location>
        <begin position="475"/>
        <end position="502"/>
    </location>
</feature>
<feature type="transmembrane region" description="Helical" evidence="2">
    <location>
        <begin position="511"/>
        <end position="535"/>
    </location>
</feature>
<keyword evidence="2" id="KW-1133">Transmembrane helix</keyword>
<evidence type="ECO:0000313" key="4">
    <source>
        <dbReference type="EMBL" id="CAD2094849.1"/>
    </source>
</evidence>
<proteinExistence type="predicted"/>
<dbReference type="EMBL" id="LR865389">
    <property type="protein sequence ID" value="CAD2094849.1"/>
    <property type="molecule type" value="Genomic_DNA"/>
</dbReference>
<dbReference type="Proteomes" id="UP000515550">
    <property type="component" value="Chromosome PVBDA_11"/>
</dbReference>
<feature type="signal peptide" evidence="3">
    <location>
        <begin position="1"/>
        <end position="20"/>
    </location>
</feature>
<dbReference type="VEuPathDB" id="PlasmoDB:PVBDA_1101100"/>
<evidence type="ECO:0008006" key="6">
    <source>
        <dbReference type="Google" id="ProtNLM"/>
    </source>
</evidence>
<evidence type="ECO:0000256" key="1">
    <source>
        <dbReference type="SAM" id="MobiDB-lite"/>
    </source>
</evidence>
<evidence type="ECO:0000313" key="5">
    <source>
        <dbReference type="Proteomes" id="UP000515550"/>
    </source>
</evidence>
<keyword evidence="2" id="KW-0472">Membrane</keyword>
<feature type="compositionally biased region" description="Basic and acidic residues" evidence="1">
    <location>
        <begin position="213"/>
        <end position="240"/>
    </location>
</feature>
<gene>
    <name evidence="4" type="ORF">PVBDA_1101100</name>
</gene>
<accession>A0A6V7S905</accession>
<reference evidence="4 5" key="1">
    <citation type="submission" date="2020-08" db="EMBL/GenBank/DDBJ databases">
        <authorList>
            <person name="Ramaprasad A."/>
        </authorList>
    </citation>
    <scope>NUCLEOTIDE SEQUENCE [LARGE SCALE GENOMIC DNA]</scope>
</reference>
<sequence>MNILYFRSFLLIISFFLVNNKFNIKNGFILLGFFNSFSWRSENNTMTKWISNSSLNNQNKNIRILNTHTEFNDNVDSNIAYTNLNKNESDPSGTSLFLNTSYNYLDIRKKKMNHDKDEKKRNHNSKAEAEIKELIKKEIEKNNKTEEEEHIKKTVAQNKINRDKKERDNEIYEEDIDEIDYESDDEEDEEKDKPKDKKIKKLIHHEIRKINEKIEKDIQESEQEREQEREQEKSHHEIKGNKTIAIEIKNESTNPKIKCSNKLNYIELESSNIDKKFTSENYNNDVISFINIKTKDKISFIDKINENIAKIKDNYDINKISNVEQMEVEPNSIKKDQKIVDEQIKNKNKVQDNAILHNNNHSFLDSKEYNKYHISFNNGLKNINKHINAHKYNNLNGTVKSNGRIKSGFTNFLVEKQEDDSHATPINFGRRSSVLNITNDEYSKLLNEGSVLVYDKDEIVPYKYDAFEVKDDNVDDMKHHDNNNNSHIDGDYTNDISPQNNPEEEDQLKGMILTCVTIIIILTIIILIAFIIYYYDIINKIRIKLQKKGKNNKSMTIKNDKSSGMYIDNYYDDSTHV</sequence>
<organism evidence="4 5">
    <name type="scientific">Plasmodium vinckei brucechwatti</name>
    <dbReference type="NCBI Taxonomy" id="119398"/>
    <lineage>
        <taxon>Eukaryota</taxon>
        <taxon>Sar</taxon>
        <taxon>Alveolata</taxon>
        <taxon>Apicomplexa</taxon>
        <taxon>Aconoidasida</taxon>
        <taxon>Haemosporida</taxon>
        <taxon>Plasmodiidae</taxon>
        <taxon>Plasmodium</taxon>
        <taxon>Plasmodium (Vinckeia)</taxon>
    </lineage>
</organism>
<protein>
    <recommendedName>
        <fullName evidence="6">Fam-b protein</fullName>
    </recommendedName>
</protein>
<feature type="region of interest" description="Disordered" evidence="1">
    <location>
        <begin position="213"/>
        <end position="241"/>
    </location>
</feature>
<dbReference type="AlphaFoldDB" id="A0A6V7S905"/>
<evidence type="ECO:0000256" key="2">
    <source>
        <dbReference type="SAM" id="Phobius"/>
    </source>
</evidence>
<keyword evidence="2" id="KW-0812">Transmembrane</keyword>
<feature type="chain" id="PRO_5028032313" description="Fam-b protein" evidence="3">
    <location>
        <begin position="21"/>
        <end position="577"/>
    </location>
</feature>
<keyword evidence="3" id="KW-0732">Signal</keyword>
<feature type="compositionally biased region" description="Acidic residues" evidence="1">
    <location>
        <begin position="171"/>
        <end position="190"/>
    </location>
</feature>
<name>A0A6V7S905_PLAVN</name>
<evidence type="ECO:0000256" key="3">
    <source>
        <dbReference type="SAM" id="SignalP"/>
    </source>
</evidence>
<feature type="region of interest" description="Disordered" evidence="1">
    <location>
        <begin position="161"/>
        <end position="197"/>
    </location>
</feature>
<feature type="compositionally biased region" description="Basic and acidic residues" evidence="1">
    <location>
        <begin position="161"/>
        <end position="170"/>
    </location>
</feature>